<dbReference type="GO" id="GO:0005789">
    <property type="term" value="C:endoplasmic reticulum membrane"/>
    <property type="evidence" value="ECO:0007669"/>
    <property type="project" value="UniProtKB-SubCell"/>
</dbReference>
<comment type="subunit">
    <text evidence="13">Component of the HRD1 complex, which comprises at least SYNV1/HRD1, DERL1/2, FAM8A1, HERPUD1/HERP, OS9, SEL1L and UBE2J1. Interacts with E3 ligase RNF26. Interacts with E3 ligase RNF133.</text>
</comment>
<dbReference type="InterPro" id="IPR016135">
    <property type="entry name" value="UBQ-conjugating_enzyme/RWD"/>
</dbReference>
<organism evidence="20 21">
    <name type="scientific">Channa striata</name>
    <name type="common">Snakehead murrel</name>
    <name type="synonym">Ophicephalus striatus</name>
    <dbReference type="NCBI Taxonomy" id="64152"/>
    <lineage>
        <taxon>Eukaryota</taxon>
        <taxon>Metazoa</taxon>
        <taxon>Chordata</taxon>
        <taxon>Craniata</taxon>
        <taxon>Vertebrata</taxon>
        <taxon>Euteleostomi</taxon>
        <taxon>Actinopterygii</taxon>
        <taxon>Neopterygii</taxon>
        <taxon>Teleostei</taxon>
        <taxon>Neoteleostei</taxon>
        <taxon>Acanthomorphata</taxon>
        <taxon>Anabantaria</taxon>
        <taxon>Anabantiformes</taxon>
        <taxon>Channoidei</taxon>
        <taxon>Channidae</taxon>
        <taxon>Channa</taxon>
    </lineage>
</organism>
<evidence type="ECO:0000256" key="16">
    <source>
        <dbReference type="ARBA" id="ARBA00080716"/>
    </source>
</evidence>
<accession>A0AA88NHK7</accession>
<protein>
    <recommendedName>
        <fullName evidence="14">Ubiquitin-conjugating enzyme E2 J1</fullName>
    </recommendedName>
    <alternativeName>
        <fullName evidence="15">E2 ubiquitin-conjugating enzyme J1</fullName>
    </alternativeName>
    <alternativeName>
        <fullName evidence="16">Non-canonical ubiquitin-conjugating enzyme 1</fullName>
    </alternativeName>
</protein>
<evidence type="ECO:0000313" key="21">
    <source>
        <dbReference type="Proteomes" id="UP001187415"/>
    </source>
</evidence>
<evidence type="ECO:0000256" key="10">
    <source>
        <dbReference type="ARBA" id="ARBA00022989"/>
    </source>
</evidence>
<keyword evidence="6" id="KW-0833">Ubl conjugation pathway</keyword>
<dbReference type="InterPro" id="IPR050113">
    <property type="entry name" value="Ub_conjugating_enzyme"/>
</dbReference>
<evidence type="ECO:0000256" key="5">
    <source>
        <dbReference type="ARBA" id="ARBA00022741"/>
    </source>
</evidence>
<gene>
    <name evidence="20" type="ORF">Q5P01_005403</name>
</gene>
<evidence type="ECO:0000259" key="19">
    <source>
        <dbReference type="PROSITE" id="PS50127"/>
    </source>
</evidence>
<dbReference type="PANTHER" id="PTHR24067">
    <property type="entry name" value="UBIQUITIN-CONJUGATING ENZYME E2"/>
    <property type="match status" value="1"/>
</dbReference>
<dbReference type="Gene3D" id="3.10.110.10">
    <property type="entry name" value="Ubiquitin Conjugating Enzyme"/>
    <property type="match status" value="1"/>
</dbReference>
<dbReference type="Proteomes" id="UP001187415">
    <property type="component" value="Unassembled WGS sequence"/>
</dbReference>
<evidence type="ECO:0000256" key="3">
    <source>
        <dbReference type="ARBA" id="ARBA00022679"/>
    </source>
</evidence>
<dbReference type="FunFam" id="3.10.110.10:FF:000043">
    <property type="entry name" value="ubiquitin-conjugating enzyme E2 J1"/>
    <property type="match status" value="1"/>
</dbReference>
<sequence>MENRYNLKSPAVKRLMKEAAELRDPTEHYHAQPLEDNLFEWHFSVRGPPDSDFDGGVYHGRIVLPPEYPMKPPSIILLTPNGRFEVGKKICLSISGHHPETWQPSWSIRTALIAIIGFMPTKGEGAIGSLDYTPEERRVLAKKSQDFCCETCSCSMHSALVPLNPDSNPSAEDHKARELAQQIYFKTDPALSMQASEIEGAESNPSTLTQTVASTSEEPETSDQPLAEQAETPQVTGTEHCQPPASPSTHHRLSPRQRRTQQHSLQDQRNSRDPFSRPVSTPAPYQQQVESHAGSVVLIVVLTLALAALIFRRIYLAHDYKFDYEL</sequence>
<evidence type="ECO:0000256" key="11">
    <source>
        <dbReference type="ARBA" id="ARBA00023136"/>
    </source>
</evidence>
<feature type="compositionally biased region" description="Basic residues" evidence="17">
    <location>
        <begin position="249"/>
        <end position="261"/>
    </location>
</feature>
<comment type="caution">
    <text evidence="20">The sequence shown here is derived from an EMBL/GenBank/DDBJ whole genome shotgun (WGS) entry which is preliminary data.</text>
</comment>
<dbReference type="PROSITE" id="PS50127">
    <property type="entry name" value="UBC_2"/>
    <property type="match status" value="1"/>
</dbReference>
<evidence type="ECO:0000256" key="2">
    <source>
        <dbReference type="ARBA" id="ARBA00022553"/>
    </source>
</evidence>
<keyword evidence="10 18" id="KW-1133">Transmembrane helix</keyword>
<feature type="transmembrane region" description="Helical" evidence="18">
    <location>
        <begin position="292"/>
        <end position="311"/>
    </location>
</feature>
<dbReference type="AlphaFoldDB" id="A0AA88NHK7"/>
<dbReference type="CDD" id="cd23799">
    <property type="entry name" value="UBCc_UBE2J"/>
    <property type="match status" value="1"/>
</dbReference>
<comment type="function">
    <text evidence="12">Catalyzes the covalent attachment of ubiquitin to other proteins. Functions in the selective degradation of misfolded membrane proteins from the endoplasmic reticulum (ERAD) and is essential for cells to recover from ER stress. Plays a role in MAPKAPK2-dependent translational control of TNF-alpha synthesis. Also acts as a platform for perinuclear positioning of the endosomal system by mediating ubiquitination of SQSTM1 through interaction with the E3 ubiquitin-protein ligase RNF26. Plays a role in male fecundity through the interaction with the E3 ubiquitin-protein ligase RNF133.</text>
</comment>
<keyword evidence="5" id="KW-0547">Nucleotide-binding</keyword>
<dbReference type="SMART" id="SM00212">
    <property type="entry name" value="UBCc"/>
    <property type="match status" value="1"/>
</dbReference>
<evidence type="ECO:0000256" key="4">
    <source>
        <dbReference type="ARBA" id="ARBA00022692"/>
    </source>
</evidence>
<feature type="domain" description="UBC core" evidence="19">
    <location>
        <begin position="10"/>
        <end position="160"/>
    </location>
</feature>
<evidence type="ECO:0000256" key="9">
    <source>
        <dbReference type="ARBA" id="ARBA00022843"/>
    </source>
</evidence>
<keyword evidence="4 18" id="KW-0812">Transmembrane</keyword>
<comment type="subcellular location">
    <subcellularLocation>
        <location evidence="1">Endoplasmic reticulum membrane</location>
        <topology evidence="1">Single-pass type IV membrane protein</topology>
    </subcellularLocation>
</comment>
<keyword evidence="9" id="KW-0832">Ubl conjugation</keyword>
<dbReference type="GO" id="GO:0036503">
    <property type="term" value="P:ERAD pathway"/>
    <property type="evidence" value="ECO:0007669"/>
    <property type="project" value="UniProtKB-ARBA"/>
</dbReference>
<keyword evidence="11 18" id="KW-0472">Membrane</keyword>
<proteinExistence type="predicted"/>
<evidence type="ECO:0000256" key="18">
    <source>
        <dbReference type="SAM" id="Phobius"/>
    </source>
</evidence>
<dbReference type="GO" id="GO:0016740">
    <property type="term" value="F:transferase activity"/>
    <property type="evidence" value="ECO:0007669"/>
    <property type="project" value="UniProtKB-KW"/>
</dbReference>
<evidence type="ECO:0000256" key="6">
    <source>
        <dbReference type="ARBA" id="ARBA00022786"/>
    </source>
</evidence>
<evidence type="ECO:0000256" key="13">
    <source>
        <dbReference type="ARBA" id="ARBA00062296"/>
    </source>
</evidence>
<evidence type="ECO:0000256" key="17">
    <source>
        <dbReference type="SAM" id="MobiDB-lite"/>
    </source>
</evidence>
<dbReference type="SUPFAM" id="SSF54495">
    <property type="entry name" value="UBC-like"/>
    <property type="match status" value="1"/>
</dbReference>
<evidence type="ECO:0000256" key="7">
    <source>
        <dbReference type="ARBA" id="ARBA00022824"/>
    </source>
</evidence>
<dbReference type="EMBL" id="JAUPFM010000003">
    <property type="protein sequence ID" value="KAK2856668.1"/>
    <property type="molecule type" value="Genomic_DNA"/>
</dbReference>
<reference evidence="20" key="1">
    <citation type="submission" date="2023-07" db="EMBL/GenBank/DDBJ databases">
        <title>Chromosome-level Genome Assembly of Striped Snakehead (Channa striata).</title>
        <authorList>
            <person name="Liu H."/>
        </authorList>
    </citation>
    <scope>NUCLEOTIDE SEQUENCE</scope>
    <source>
        <strain evidence="20">Gz</strain>
        <tissue evidence="20">Muscle</tissue>
    </source>
</reference>
<evidence type="ECO:0000256" key="14">
    <source>
        <dbReference type="ARBA" id="ARBA00073319"/>
    </source>
</evidence>
<dbReference type="InterPro" id="IPR000608">
    <property type="entry name" value="UBC"/>
</dbReference>
<evidence type="ECO:0000256" key="12">
    <source>
        <dbReference type="ARBA" id="ARBA00055810"/>
    </source>
</evidence>
<feature type="region of interest" description="Disordered" evidence="17">
    <location>
        <begin position="197"/>
        <end position="286"/>
    </location>
</feature>
<keyword evidence="7" id="KW-0256">Endoplasmic reticulum</keyword>
<evidence type="ECO:0000313" key="20">
    <source>
        <dbReference type="EMBL" id="KAK2856668.1"/>
    </source>
</evidence>
<keyword evidence="2" id="KW-0597">Phosphoprotein</keyword>
<keyword evidence="3" id="KW-0808">Transferase</keyword>
<evidence type="ECO:0000256" key="1">
    <source>
        <dbReference type="ARBA" id="ARBA00004163"/>
    </source>
</evidence>
<name>A0AA88NHK7_CHASR</name>
<dbReference type="GO" id="GO:0005524">
    <property type="term" value="F:ATP binding"/>
    <property type="evidence" value="ECO:0007669"/>
    <property type="project" value="UniProtKB-KW"/>
</dbReference>
<dbReference type="Pfam" id="PF00179">
    <property type="entry name" value="UQ_con"/>
    <property type="match status" value="1"/>
</dbReference>
<feature type="compositionally biased region" description="Polar residues" evidence="17">
    <location>
        <begin position="203"/>
        <end position="216"/>
    </location>
</feature>
<evidence type="ECO:0000256" key="15">
    <source>
        <dbReference type="ARBA" id="ARBA00079908"/>
    </source>
</evidence>
<evidence type="ECO:0000256" key="8">
    <source>
        <dbReference type="ARBA" id="ARBA00022840"/>
    </source>
</evidence>
<keyword evidence="21" id="KW-1185">Reference proteome</keyword>
<keyword evidence="8" id="KW-0067">ATP-binding</keyword>